<evidence type="ECO:0000313" key="2">
    <source>
        <dbReference type="Proteomes" id="UP000282876"/>
    </source>
</evidence>
<protein>
    <submittedName>
        <fullName evidence="1">Uncharacterized protein</fullName>
    </submittedName>
</protein>
<reference evidence="1 2" key="1">
    <citation type="submission" date="2018-10" db="EMBL/GenBank/DDBJ databases">
        <title>Draft genome sequence of the microsporidian Tubulinosema ratisbonensis.</title>
        <authorList>
            <person name="Polonais V."/>
            <person name="Peyretaillade E."/>
            <person name="Niehus S."/>
            <person name="Wawrzyniak I."/>
            <person name="Franchet A."/>
            <person name="Gaspin C."/>
            <person name="Reichstadt M."/>
            <person name="Belser C."/>
            <person name="Labadie K."/>
            <person name="Delbac F."/>
            <person name="Ferrandon D."/>
        </authorList>
    </citation>
    <scope>NUCLEOTIDE SEQUENCE [LARGE SCALE GENOMIC DNA]</scope>
    <source>
        <strain evidence="1 2">Franzen</strain>
    </source>
</reference>
<dbReference type="AlphaFoldDB" id="A0A437AIM8"/>
<evidence type="ECO:0000313" key="1">
    <source>
        <dbReference type="EMBL" id="RVD90916.1"/>
    </source>
</evidence>
<name>A0A437AIM8_9MICR</name>
<keyword evidence="2" id="KW-1185">Reference proteome</keyword>
<accession>A0A437AIM8</accession>
<dbReference type="Proteomes" id="UP000282876">
    <property type="component" value="Unassembled WGS sequence"/>
</dbReference>
<comment type="caution">
    <text evidence="1">The sequence shown here is derived from an EMBL/GenBank/DDBJ whole genome shotgun (WGS) entry which is preliminary data.</text>
</comment>
<proteinExistence type="predicted"/>
<gene>
    <name evidence="1" type="ORF">TUBRATIS_26560</name>
</gene>
<organism evidence="1 2">
    <name type="scientific">Tubulinosema ratisbonensis</name>
    <dbReference type="NCBI Taxonomy" id="291195"/>
    <lineage>
        <taxon>Eukaryota</taxon>
        <taxon>Fungi</taxon>
        <taxon>Fungi incertae sedis</taxon>
        <taxon>Microsporidia</taxon>
        <taxon>Tubulinosematoidea</taxon>
        <taxon>Tubulinosematidae</taxon>
        <taxon>Tubulinosema</taxon>
    </lineage>
</organism>
<dbReference type="EMBL" id="RCSS01000722">
    <property type="protein sequence ID" value="RVD90916.1"/>
    <property type="molecule type" value="Genomic_DNA"/>
</dbReference>
<dbReference type="VEuPathDB" id="MicrosporidiaDB:TUBRATIS_26560"/>
<sequence>MYLLKILFYFGTLFSISKEDLCETKIIIYSKTLKENPNLTQFDSSEVTINSLDDISSTEKVKALSEKDTDTRGLKVKMYSCETCPRKRKNGLYADNSDLIWYS</sequence>